<dbReference type="InterPro" id="IPR001611">
    <property type="entry name" value="Leu-rich_rpt"/>
</dbReference>
<evidence type="ECO:0000256" key="5">
    <source>
        <dbReference type="ARBA" id="ARBA00022692"/>
    </source>
</evidence>
<dbReference type="AlphaFoldDB" id="A0ABC8RJX4"/>
<gene>
    <name evidence="12" type="ORF">ILEXP_LOCUS11601</name>
</gene>
<evidence type="ECO:0000256" key="3">
    <source>
        <dbReference type="ARBA" id="ARBA00022475"/>
    </source>
</evidence>
<keyword evidence="8" id="KW-1133">Transmembrane helix</keyword>
<dbReference type="InterPro" id="IPR046956">
    <property type="entry name" value="RLP23-like"/>
</dbReference>
<proteinExistence type="inferred from homology"/>
<evidence type="ECO:0000256" key="8">
    <source>
        <dbReference type="ARBA" id="ARBA00022989"/>
    </source>
</evidence>
<dbReference type="PANTHER" id="PTHR48061">
    <property type="entry name" value="LEUCINE-RICH REPEAT RECEPTOR PROTEIN KINASE EMS1-LIKE-RELATED"/>
    <property type="match status" value="1"/>
</dbReference>
<dbReference type="Gene3D" id="3.80.10.10">
    <property type="entry name" value="Ribonuclease Inhibitor"/>
    <property type="match status" value="5"/>
</dbReference>
<name>A0ABC8RJX4_9AQUA</name>
<organism evidence="12 13">
    <name type="scientific">Ilex paraguariensis</name>
    <name type="common">yerba mate</name>
    <dbReference type="NCBI Taxonomy" id="185542"/>
    <lineage>
        <taxon>Eukaryota</taxon>
        <taxon>Viridiplantae</taxon>
        <taxon>Streptophyta</taxon>
        <taxon>Embryophyta</taxon>
        <taxon>Tracheophyta</taxon>
        <taxon>Spermatophyta</taxon>
        <taxon>Magnoliopsida</taxon>
        <taxon>eudicotyledons</taxon>
        <taxon>Gunneridae</taxon>
        <taxon>Pentapetalae</taxon>
        <taxon>asterids</taxon>
        <taxon>campanulids</taxon>
        <taxon>Aquifoliales</taxon>
        <taxon>Aquifoliaceae</taxon>
        <taxon>Ilex</taxon>
    </lineage>
</organism>
<dbReference type="SUPFAM" id="SSF52047">
    <property type="entry name" value="RNI-like"/>
    <property type="match status" value="1"/>
</dbReference>
<evidence type="ECO:0000259" key="11">
    <source>
        <dbReference type="Pfam" id="PF08263"/>
    </source>
</evidence>
<dbReference type="SMART" id="SM00369">
    <property type="entry name" value="LRR_TYP"/>
    <property type="match status" value="5"/>
</dbReference>
<dbReference type="Proteomes" id="UP001642360">
    <property type="component" value="Unassembled WGS sequence"/>
</dbReference>
<evidence type="ECO:0000256" key="6">
    <source>
        <dbReference type="ARBA" id="ARBA00022729"/>
    </source>
</evidence>
<dbReference type="FunFam" id="3.80.10.10:FF:000041">
    <property type="entry name" value="LRR receptor-like serine/threonine-protein kinase ERECTA"/>
    <property type="match status" value="1"/>
</dbReference>
<sequence length="513" mass="56254">MKLLYWNRSTDCCHWNGVQCDKAGHVISLDLNNESITAGSENITCLFSLQFLQSLNLANNFFNYAQLPPGFNNLTSLTYLNLSSTSFAGQVPSISQLKRLVTLDLSTLYFEGPSSLKLEMPNLKMFVQNLTELIELHLDGVNLSAQGNEWCQALSSSLLNLRVLSLSNCYLSGSIHSSLAKIQSLSVIRLNHNNLNAPVPEFLANFLNLTALNLGFCNLYGNFPASILQVPTLQTLDLSYNTLLQGTLQEFPQNGSLQTLNLSYTNFSGALPTSVGNLGMLSEIKLSNCSFSGPLPYLMANLTRLLYLDLSSNMFMGPIPSFQNGSIPSFLFALPSLQKLQLSNNHFDGLLPEFPNASLSKLDTLDLSSNNLGGAIPESLFELKRLNILSLSSNNFNGTIQLEMIYRLNNLATIDLSYNSLSIDARGTNSSFSPLSRITSLNLASCNLQSFPCLSNQSQLFHLDLSDNQIGGEIPNWIWKVGNGTLRYLNLSHNLLVGGNPDAATRGYLCGLL</sequence>
<evidence type="ECO:0000256" key="4">
    <source>
        <dbReference type="ARBA" id="ARBA00022614"/>
    </source>
</evidence>
<dbReference type="InterPro" id="IPR003591">
    <property type="entry name" value="Leu-rich_rpt_typical-subtyp"/>
</dbReference>
<reference evidence="12 13" key="1">
    <citation type="submission" date="2024-02" db="EMBL/GenBank/DDBJ databases">
        <authorList>
            <person name="Vignale AGUSTIN F."/>
            <person name="Sosa J E."/>
            <person name="Modenutti C."/>
        </authorList>
    </citation>
    <scope>NUCLEOTIDE SEQUENCE [LARGE SCALE GENOMIC DNA]</scope>
</reference>
<evidence type="ECO:0000256" key="2">
    <source>
        <dbReference type="ARBA" id="ARBA00009592"/>
    </source>
</evidence>
<keyword evidence="13" id="KW-1185">Reference proteome</keyword>
<keyword evidence="7" id="KW-0677">Repeat</keyword>
<dbReference type="InterPro" id="IPR032675">
    <property type="entry name" value="LRR_dom_sf"/>
</dbReference>
<dbReference type="GO" id="GO:0006952">
    <property type="term" value="P:defense response"/>
    <property type="evidence" value="ECO:0007669"/>
    <property type="project" value="UniProtKB-ARBA"/>
</dbReference>
<keyword evidence="3" id="KW-1003">Cell membrane</keyword>
<dbReference type="InterPro" id="IPR013210">
    <property type="entry name" value="LRR_N_plant-typ"/>
</dbReference>
<accession>A0ABC8RJX4</accession>
<comment type="similarity">
    <text evidence="2">Belongs to the RLP family.</text>
</comment>
<evidence type="ECO:0000313" key="13">
    <source>
        <dbReference type="Proteomes" id="UP001642360"/>
    </source>
</evidence>
<dbReference type="GO" id="GO:0005886">
    <property type="term" value="C:plasma membrane"/>
    <property type="evidence" value="ECO:0007669"/>
    <property type="project" value="UniProtKB-SubCell"/>
</dbReference>
<evidence type="ECO:0000256" key="9">
    <source>
        <dbReference type="ARBA" id="ARBA00023136"/>
    </source>
</evidence>
<dbReference type="PANTHER" id="PTHR48061:SF2">
    <property type="entry name" value="RECEPTOR LIKE PROTEIN 30-LIKE"/>
    <property type="match status" value="1"/>
</dbReference>
<evidence type="ECO:0000256" key="10">
    <source>
        <dbReference type="ARBA" id="ARBA00023180"/>
    </source>
</evidence>
<keyword evidence="4" id="KW-0433">Leucine-rich repeat</keyword>
<dbReference type="EMBL" id="CAUOFW020001344">
    <property type="protein sequence ID" value="CAK9143865.1"/>
    <property type="molecule type" value="Genomic_DNA"/>
</dbReference>
<dbReference type="Pfam" id="PF13855">
    <property type="entry name" value="LRR_8"/>
    <property type="match status" value="1"/>
</dbReference>
<dbReference type="Pfam" id="PF08263">
    <property type="entry name" value="LRRNT_2"/>
    <property type="match status" value="1"/>
</dbReference>
<feature type="domain" description="Leucine-rich repeat-containing N-terminal plant-type" evidence="11">
    <location>
        <begin position="3"/>
        <end position="21"/>
    </location>
</feature>
<comment type="subcellular location">
    <subcellularLocation>
        <location evidence="1">Cell membrane</location>
        <topology evidence="1">Single-pass type I membrane protein</topology>
    </subcellularLocation>
</comment>
<evidence type="ECO:0000256" key="1">
    <source>
        <dbReference type="ARBA" id="ARBA00004251"/>
    </source>
</evidence>
<dbReference type="SUPFAM" id="SSF52058">
    <property type="entry name" value="L domain-like"/>
    <property type="match status" value="1"/>
</dbReference>
<dbReference type="PRINTS" id="PR00019">
    <property type="entry name" value="LEURICHRPT"/>
</dbReference>
<keyword evidence="10" id="KW-0325">Glycoprotein</keyword>
<dbReference type="GO" id="GO:0051707">
    <property type="term" value="P:response to other organism"/>
    <property type="evidence" value="ECO:0007669"/>
    <property type="project" value="UniProtKB-ARBA"/>
</dbReference>
<keyword evidence="6" id="KW-0732">Signal</keyword>
<evidence type="ECO:0000256" key="7">
    <source>
        <dbReference type="ARBA" id="ARBA00022737"/>
    </source>
</evidence>
<keyword evidence="9" id="KW-0472">Membrane</keyword>
<protein>
    <recommendedName>
        <fullName evidence="11">Leucine-rich repeat-containing N-terminal plant-type domain-containing protein</fullName>
    </recommendedName>
</protein>
<dbReference type="Pfam" id="PF00560">
    <property type="entry name" value="LRR_1"/>
    <property type="match status" value="4"/>
</dbReference>
<keyword evidence="5" id="KW-0812">Transmembrane</keyword>
<evidence type="ECO:0000313" key="12">
    <source>
        <dbReference type="EMBL" id="CAK9143865.1"/>
    </source>
</evidence>
<comment type="caution">
    <text evidence="12">The sequence shown here is derived from an EMBL/GenBank/DDBJ whole genome shotgun (WGS) entry which is preliminary data.</text>
</comment>